<evidence type="ECO:0000256" key="2">
    <source>
        <dbReference type="ARBA" id="ARBA00005679"/>
    </source>
</evidence>
<dbReference type="Pfam" id="PF03227">
    <property type="entry name" value="GILT"/>
    <property type="match status" value="1"/>
</dbReference>
<evidence type="ECO:0000313" key="9">
    <source>
        <dbReference type="Proteomes" id="UP000612055"/>
    </source>
</evidence>
<dbReference type="GO" id="GO:0016671">
    <property type="term" value="F:oxidoreductase activity, acting on a sulfur group of donors, disulfide as acceptor"/>
    <property type="evidence" value="ECO:0007669"/>
    <property type="project" value="InterPro"/>
</dbReference>
<evidence type="ECO:0000256" key="4">
    <source>
        <dbReference type="ARBA" id="ARBA00022729"/>
    </source>
</evidence>
<dbReference type="OrthoDB" id="958254at2759"/>
<dbReference type="PANTHER" id="PTHR13234">
    <property type="entry name" value="GAMMA-INTERFERON INDUCIBLE LYSOSOMAL THIOL REDUCTASE GILT"/>
    <property type="match status" value="1"/>
</dbReference>
<keyword evidence="4 7" id="KW-0732">Signal</keyword>
<dbReference type="PANTHER" id="PTHR13234:SF8">
    <property type="entry name" value="GAMMA-INTERFERON-INDUCIBLE LYSOSOMAL THIOL REDUCTASE"/>
    <property type="match status" value="1"/>
</dbReference>
<name>A0A836C3Q8_9CHLO</name>
<evidence type="ECO:0000256" key="5">
    <source>
        <dbReference type="ARBA" id="ARBA00023180"/>
    </source>
</evidence>
<dbReference type="InterPro" id="IPR004911">
    <property type="entry name" value="Interferon-induced_GILT"/>
</dbReference>
<evidence type="ECO:0000313" key="8">
    <source>
        <dbReference type="EMBL" id="KAG2498027.1"/>
    </source>
</evidence>
<reference evidence="8" key="1">
    <citation type="journal article" date="2020" name="bioRxiv">
        <title>Comparative genomics of Chlamydomonas.</title>
        <authorList>
            <person name="Craig R.J."/>
            <person name="Hasan A.R."/>
            <person name="Ness R.W."/>
            <person name="Keightley P.D."/>
        </authorList>
    </citation>
    <scope>NUCLEOTIDE SEQUENCE</scope>
    <source>
        <strain evidence="8">CCAP 11/70</strain>
    </source>
</reference>
<keyword evidence="3" id="KW-0964">Secreted</keyword>
<comment type="similarity">
    <text evidence="2">Belongs to the GILT family.</text>
</comment>
<dbReference type="GO" id="GO:0005576">
    <property type="term" value="C:extracellular region"/>
    <property type="evidence" value="ECO:0007669"/>
    <property type="project" value="UniProtKB-SubCell"/>
</dbReference>
<dbReference type="EMBL" id="JAEHOE010000011">
    <property type="protein sequence ID" value="KAG2498027.1"/>
    <property type="molecule type" value="Genomic_DNA"/>
</dbReference>
<dbReference type="Proteomes" id="UP000612055">
    <property type="component" value="Unassembled WGS sequence"/>
</dbReference>
<comment type="caution">
    <text evidence="8">The sequence shown here is derived from an EMBL/GenBank/DDBJ whole genome shotgun (WGS) entry which is preliminary data.</text>
</comment>
<keyword evidence="9" id="KW-1185">Reference proteome</keyword>
<evidence type="ECO:0000256" key="1">
    <source>
        <dbReference type="ARBA" id="ARBA00004613"/>
    </source>
</evidence>
<comment type="subcellular location">
    <subcellularLocation>
        <location evidence="1">Secreted</location>
    </subcellularLocation>
</comment>
<evidence type="ECO:0000256" key="6">
    <source>
        <dbReference type="SAM" id="MobiDB-lite"/>
    </source>
</evidence>
<feature type="compositionally biased region" description="Low complexity" evidence="6">
    <location>
        <begin position="253"/>
        <end position="262"/>
    </location>
</feature>
<feature type="chain" id="PRO_5032502225" evidence="7">
    <location>
        <begin position="24"/>
        <end position="262"/>
    </location>
</feature>
<dbReference type="AlphaFoldDB" id="A0A836C3Q8"/>
<keyword evidence="5" id="KW-0325">Glycoprotein</keyword>
<sequence length="262" mass="27966">MASPRRAPLVLACLLGAAALASAFEPPRILVELFVMSRCPDARRCEERMEALVQRIGPLLDMRTVYIADVGSDKRLKQVTCKHGPAECAGDAQQLCAAAYGRTDGAPGEPADPYALGWRFLQCQNDDFASVGDVQLAEKCLEVAGFNSTQAAGAIGCWAGKEGDRLLYASASEASWRRVAKSCTIYVDRLYRCTHDGATWYDCPGGSEVDDFVATVCAAYADAGGDWPQDLCGPAPDPETRAHLRLGGRGEGAEQQAATVEA</sequence>
<accession>A0A836C3Q8</accession>
<protein>
    <submittedName>
        <fullName evidence="8">Uncharacterized protein</fullName>
    </submittedName>
</protein>
<gene>
    <name evidence="8" type="ORF">HYH03_003788</name>
</gene>
<feature type="signal peptide" evidence="7">
    <location>
        <begin position="1"/>
        <end position="23"/>
    </location>
</feature>
<evidence type="ECO:0000256" key="7">
    <source>
        <dbReference type="SAM" id="SignalP"/>
    </source>
</evidence>
<organism evidence="8 9">
    <name type="scientific">Edaphochlamys debaryana</name>
    <dbReference type="NCBI Taxonomy" id="47281"/>
    <lineage>
        <taxon>Eukaryota</taxon>
        <taxon>Viridiplantae</taxon>
        <taxon>Chlorophyta</taxon>
        <taxon>core chlorophytes</taxon>
        <taxon>Chlorophyceae</taxon>
        <taxon>CS clade</taxon>
        <taxon>Chlamydomonadales</taxon>
        <taxon>Chlamydomonadales incertae sedis</taxon>
        <taxon>Edaphochlamys</taxon>
    </lineage>
</organism>
<proteinExistence type="inferred from homology"/>
<evidence type="ECO:0000256" key="3">
    <source>
        <dbReference type="ARBA" id="ARBA00022525"/>
    </source>
</evidence>
<feature type="region of interest" description="Disordered" evidence="6">
    <location>
        <begin position="238"/>
        <end position="262"/>
    </location>
</feature>